<dbReference type="PANTHER" id="PTHR31044">
    <property type="entry name" value="BETA-1,3 GLUCANASE"/>
    <property type="match status" value="1"/>
</dbReference>
<dbReference type="RefSeq" id="XP_056684983.1">
    <property type="nucleotide sequence ID" value="XM_056829005.1"/>
</dbReference>
<evidence type="ECO:0000313" key="5">
    <source>
        <dbReference type="RefSeq" id="XP_056684983.1"/>
    </source>
</evidence>
<sequence>MKTYGWRFSLGCLLLLILANISGGYSECTDWCVARSEASDAVIQKSLDWVCNYGPIACTRIQPGQPCYRPNDLRGVASAAFNDYWQLVKHSPGALCDIFGAASLVHQDPSHDNCPFSCKP</sequence>
<gene>
    <name evidence="5" type="primary">LOC130461080</name>
</gene>
<proteinExistence type="predicted"/>
<reference evidence="5" key="2">
    <citation type="submission" date="2025-08" db="UniProtKB">
        <authorList>
            <consortium name="RefSeq"/>
        </authorList>
    </citation>
    <scope>IDENTIFICATION</scope>
    <source>
        <tissue evidence="5">Leaf</tissue>
    </source>
</reference>
<accession>A0ABM3QNQ1</accession>
<feature type="signal peptide" evidence="2">
    <location>
        <begin position="1"/>
        <end position="26"/>
    </location>
</feature>
<evidence type="ECO:0000256" key="2">
    <source>
        <dbReference type="SAM" id="SignalP"/>
    </source>
</evidence>
<feature type="chain" id="PRO_5045231844" evidence="2">
    <location>
        <begin position="27"/>
        <end position="120"/>
    </location>
</feature>
<dbReference type="Gene3D" id="1.20.58.1040">
    <property type="match status" value="1"/>
</dbReference>
<keyword evidence="1 2" id="KW-0732">Signal</keyword>
<reference evidence="4" key="1">
    <citation type="journal article" date="2021" name="Nat. Commun.">
        <title>Genomic analyses provide insights into spinach domestication and the genetic basis of agronomic traits.</title>
        <authorList>
            <person name="Cai X."/>
            <person name="Sun X."/>
            <person name="Xu C."/>
            <person name="Sun H."/>
            <person name="Wang X."/>
            <person name="Ge C."/>
            <person name="Zhang Z."/>
            <person name="Wang Q."/>
            <person name="Fei Z."/>
            <person name="Jiao C."/>
            <person name="Wang Q."/>
        </authorList>
    </citation>
    <scope>NUCLEOTIDE SEQUENCE [LARGE SCALE GENOMIC DNA]</scope>
    <source>
        <strain evidence="4">cv. Varoflay</strain>
    </source>
</reference>
<evidence type="ECO:0000313" key="4">
    <source>
        <dbReference type="Proteomes" id="UP000813463"/>
    </source>
</evidence>
<dbReference type="GeneID" id="130461080"/>
<name>A0ABM3QNQ1_SPIOL</name>
<dbReference type="Proteomes" id="UP000813463">
    <property type="component" value="Chromosome 5"/>
</dbReference>
<dbReference type="SMART" id="SM00768">
    <property type="entry name" value="X8"/>
    <property type="match status" value="1"/>
</dbReference>
<dbReference type="Pfam" id="PF07983">
    <property type="entry name" value="X8"/>
    <property type="match status" value="1"/>
</dbReference>
<organism evidence="4 5">
    <name type="scientific">Spinacia oleracea</name>
    <name type="common">Spinach</name>
    <dbReference type="NCBI Taxonomy" id="3562"/>
    <lineage>
        <taxon>Eukaryota</taxon>
        <taxon>Viridiplantae</taxon>
        <taxon>Streptophyta</taxon>
        <taxon>Embryophyta</taxon>
        <taxon>Tracheophyta</taxon>
        <taxon>Spermatophyta</taxon>
        <taxon>Magnoliopsida</taxon>
        <taxon>eudicotyledons</taxon>
        <taxon>Gunneridae</taxon>
        <taxon>Pentapetalae</taxon>
        <taxon>Caryophyllales</taxon>
        <taxon>Chenopodiaceae</taxon>
        <taxon>Chenopodioideae</taxon>
        <taxon>Anserineae</taxon>
        <taxon>Spinacia</taxon>
    </lineage>
</organism>
<dbReference type="InterPro" id="IPR012946">
    <property type="entry name" value="X8"/>
</dbReference>
<feature type="domain" description="X8" evidence="3">
    <location>
        <begin position="30"/>
        <end position="116"/>
    </location>
</feature>
<dbReference type="PANTHER" id="PTHR31044:SF52">
    <property type="entry name" value="OS01G0631500 PROTEIN"/>
    <property type="match status" value="1"/>
</dbReference>
<keyword evidence="4" id="KW-1185">Reference proteome</keyword>
<evidence type="ECO:0000256" key="1">
    <source>
        <dbReference type="ARBA" id="ARBA00022729"/>
    </source>
</evidence>
<protein>
    <submittedName>
        <fullName evidence="5">Glucan endo-1,3-beta-glucosidase 4-like</fullName>
    </submittedName>
</protein>
<evidence type="ECO:0000259" key="3">
    <source>
        <dbReference type="SMART" id="SM00768"/>
    </source>
</evidence>
<dbReference type="InterPro" id="IPR044788">
    <property type="entry name" value="X8_dom_prot"/>
</dbReference>